<evidence type="ECO:0000256" key="1">
    <source>
        <dbReference type="SAM" id="MobiDB-lite"/>
    </source>
</evidence>
<evidence type="ECO:0000313" key="2">
    <source>
        <dbReference type="EMBL" id="KJE96418.1"/>
    </source>
</evidence>
<keyword evidence="3" id="KW-1185">Reference proteome</keyword>
<proteinExistence type="predicted"/>
<dbReference type="Proteomes" id="UP000008743">
    <property type="component" value="Unassembled WGS sequence"/>
</dbReference>
<dbReference type="EMBL" id="KE346371">
    <property type="protein sequence ID" value="KJE96418.1"/>
    <property type="molecule type" value="Genomic_DNA"/>
</dbReference>
<dbReference type="InParanoid" id="A0A0D2WVT7"/>
<evidence type="ECO:0000313" key="3">
    <source>
        <dbReference type="Proteomes" id="UP000008743"/>
    </source>
</evidence>
<reference evidence="3" key="1">
    <citation type="submission" date="2011-02" db="EMBL/GenBank/DDBJ databases">
        <title>The Genome Sequence of Capsaspora owczarzaki ATCC 30864.</title>
        <authorList>
            <person name="Russ C."/>
            <person name="Cuomo C."/>
            <person name="Burger G."/>
            <person name="Gray M.W."/>
            <person name="Holland P.W.H."/>
            <person name="King N."/>
            <person name="Lang F.B.F."/>
            <person name="Roger A.J."/>
            <person name="Ruiz-Trillo I."/>
            <person name="Young S.K."/>
            <person name="Zeng Q."/>
            <person name="Gargeya S."/>
            <person name="Alvarado L."/>
            <person name="Berlin A."/>
            <person name="Chapman S.B."/>
            <person name="Chen Z."/>
            <person name="Freedman E."/>
            <person name="Gellesch M."/>
            <person name="Goldberg J."/>
            <person name="Griggs A."/>
            <person name="Gujja S."/>
            <person name="Heilman E."/>
            <person name="Heiman D."/>
            <person name="Howarth C."/>
            <person name="Mehta T."/>
            <person name="Neiman D."/>
            <person name="Pearson M."/>
            <person name="Roberts A."/>
            <person name="Saif S."/>
            <person name="Shea T."/>
            <person name="Shenoy N."/>
            <person name="Sisk P."/>
            <person name="Stolte C."/>
            <person name="Sykes S."/>
            <person name="White J."/>
            <person name="Yandava C."/>
            <person name="Haas B."/>
            <person name="Nusbaum C."/>
            <person name="Birren B."/>
        </authorList>
    </citation>
    <scope>NUCLEOTIDE SEQUENCE</scope>
    <source>
        <strain evidence="3">ATCC 30864</strain>
    </source>
</reference>
<feature type="compositionally biased region" description="Basic residues" evidence="1">
    <location>
        <begin position="63"/>
        <end position="73"/>
    </location>
</feature>
<protein>
    <submittedName>
        <fullName evidence="2">Uncharacterized protein</fullName>
    </submittedName>
</protein>
<accession>A0A0D2WVT7</accession>
<sequence length="132" mass="14046">MAFCGTSLRECVAIATWAGAANDVAATASEQLHRTRVSAPRQHSRVLPVSPAKSSDEDVRQPPNKRNKIKRPYGHTPAPPALVAKPRDVHDVLHATLEAAATVEAAATRSAHVTPNNTNDTSANRAAIALRM</sequence>
<dbReference type="AlphaFoldDB" id="A0A0D2WVT7"/>
<organism evidence="2 3">
    <name type="scientific">Capsaspora owczarzaki (strain ATCC 30864)</name>
    <dbReference type="NCBI Taxonomy" id="595528"/>
    <lineage>
        <taxon>Eukaryota</taxon>
        <taxon>Filasterea</taxon>
        <taxon>Capsaspora</taxon>
    </lineage>
</organism>
<gene>
    <name evidence="2" type="ORF">CAOG_010017</name>
</gene>
<feature type="region of interest" description="Disordered" evidence="1">
    <location>
        <begin position="34"/>
        <end position="84"/>
    </location>
</feature>
<name>A0A0D2WVT7_CAPO3</name>